<dbReference type="Pfam" id="PF00126">
    <property type="entry name" value="HTH_1"/>
    <property type="match status" value="1"/>
</dbReference>
<dbReference type="EMBL" id="QJSQ01000016">
    <property type="protein sequence ID" value="PYE20477.1"/>
    <property type="molecule type" value="Genomic_DNA"/>
</dbReference>
<evidence type="ECO:0000256" key="2">
    <source>
        <dbReference type="ARBA" id="ARBA00023015"/>
    </source>
</evidence>
<dbReference type="InterPro" id="IPR058163">
    <property type="entry name" value="LysR-type_TF_proteobact-type"/>
</dbReference>
<dbReference type="SUPFAM" id="SSF53850">
    <property type="entry name" value="Periplasmic binding protein-like II"/>
    <property type="match status" value="1"/>
</dbReference>
<comment type="similarity">
    <text evidence="1">Belongs to the LysR transcriptional regulatory family.</text>
</comment>
<organism evidence="7 8">
    <name type="scientific">Paraburkholderia silvatlantica</name>
    <dbReference type="NCBI Taxonomy" id="321895"/>
    <lineage>
        <taxon>Bacteria</taxon>
        <taxon>Pseudomonadati</taxon>
        <taxon>Pseudomonadota</taxon>
        <taxon>Betaproteobacteria</taxon>
        <taxon>Burkholderiales</taxon>
        <taxon>Burkholderiaceae</taxon>
        <taxon>Paraburkholderia</taxon>
    </lineage>
</organism>
<sequence length="305" mass="33049">MDTLLSMRVFARIVESGSLTRASELTGLTTPRVSALLRQLEQHLRCKLLNRTTRRVSLTEDGSAYYQRCVAVLGEIDDMEASLSRARSAPKGRLKVNLPAAMAKHVVIPALPDFVSKYPDISVELGVTDRQVDIVGEGVDCVVRVGELADSGMVARRIGSMATCTCAAPGYLETHGVPETIDDLAQHLAVHYILQDTGRPRGWEYMVDGKPCIVQMRGTIGVNDADAHVACALAGLGLVKTSVYLVQSALSSGELREVLQAFNVAPRPVSVIHPPNRNLPLKLKLFIEWLSALYAGIPALQGKRA</sequence>
<dbReference type="OrthoDB" id="9076738at2"/>
<reference evidence="7 8" key="1">
    <citation type="submission" date="2018-06" db="EMBL/GenBank/DDBJ databases">
        <title>Genomic Encyclopedia of Type Strains, Phase IV (KMG-V): Genome sequencing to study the core and pangenomes of soil and plant-associated prokaryotes.</title>
        <authorList>
            <person name="Whitman W."/>
        </authorList>
    </citation>
    <scope>NUCLEOTIDE SEQUENCE [LARGE SCALE GENOMIC DNA]</scope>
    <source>
        <strain evidence="7 8">SRCL-318</strain>
        <strain evidence="6 9">SRMrh-85</strain>
    </source>
</reference>
<gene>
    <name evidence="7" type="ORF">C7410_11615</name>
    <name evidence="6" type="ORF">FHX59_005860</name>
</gene>
<dbReference type="GO" id="GO:0006351">
    <property type="term" value="P:DNA-templated transcription"/>
    <property type="evidence" value="ECO:0007669"/>
    <property type="project" value="TreeGrafter"/>
</dbReference>
<comment type="caution">
    <text evidence="7">The sequence shown here is derived from an EMBL/GenBank/DDBJ whole genome shotgun (WGS) entry which is preliminary data.</text>
</comment>
<evidence type="ECO:0000313" key="8">
    <source>
        <dbReference type="Proteomes" id="UP000247772"/>
    </source>
</evidence>
<dbReference type="Gene3D" id="3.40.190.290">
    <property type="match status" value="1"/>
</dbReference>
<dbReference type="Gene3D" id="1.10.10.10">
    <property type="entry name" value="Winged helix-like DNA-binding domain superfamily/Winged helix DNA-binding domain"/>
    <property type="match status" value="1"/>
</dbReference>
<dbReference type="EMBL" id="JACHVZ010000019">
    <property type="protein sequence ID" value="MBB2931389.1"/>
    <property type="molecule type" value="Genomic_DNA"/>
</dbReference>
<dbReference type="InterPro" id="IPR000847">
    <property type="entry name" value="LysR_HTH_N"/>
</dbReference>
<dbReference type="FunFam" id="3.40.190.290:FF:000001">
    <property type="entry name" value="Transcriptional regulator, LysR family"/>
    <property type="match status" value="1"/>
</dbReference>
<evidence type="ECO:0000313" key="9">
    <source>
        <dbReference type="Proteomes" id="UP000533533"/>
    </source>
</evidence>
<dbReference type="PANTHER" id="PTHR30537:SF72">
    <property type="entry name" value="LYSR FAMILY TRANSCRIPTIONAL REGULATOR"/>
    <property type="match status" value="1"/>
</dbReference>
<dbReference type="Pfam" id="PF03466">
    <property type="entry name" value="LysR_substrate"/>
    <property type="match status" value="1"/>
</dbReference>
<evidence type="ECO:0000256" key="1">
    <source>
        <dbReference type="ARBA" id="ARBA00009437"/>
    </source>
</evidence>
<evidence type="ECO:0000256" key="4">
    <source>
        <dbReference type="ARBA" id="ARBA00023163"/>
    </source>
</evidence>
<dbReference type="Proteomes" id="UP000533533">
    <property type="component" value="Unassembled WGS sequence"/>
</dbReference>
<evidence type="ECO:0000256" key="3">
    <source>
        <dbReference type="ARBA" id="ARBA00023125"/>
    </source>
</evidence>
<accession>A0A2U1A795</accession>
<dbReference type="GO" id="GO:0043565">
    <property type="term" value="F:sequence-specific DNA binding"/>
    <property type="evidence" value="ECO:0007669"/>
    <property type="project" value="TreeGrafter"/>
</dbReference>
<keyword evidence="4" id="KW-0804">Transcription</keyword>
<protein>
    <submittedName>
        <fullName evidence="6 7">LysR family transcriptional regulator</fullName>
    </submittedName>
</protein>
<keyword evidence="2" id="KW-0805">Transcription regulation</keyword>
<dbReference type="GO" id="GO:0003700">
    <property type="term" value="F:DNA-binding transcription factor activity"/>
    <property type="evidence" value="ECO:0007669"/>
    <property type="project" value="InterPro"/>
</dbReference>
<evidence type="ECO:0000313" key="6">
    <source>
        <dbReference type="EMBL" id="MBB2931389.1"/>
    </source>
</evidence>
<name>A0A2U1A795_9BURK</name>
<evidence type="ECO:0000313" key="7">
    <source>
        <dbReference type="EMBL" id="PYE20477.1"/>
    </source>
</evidence>
<dbReference type="SUPFAM" id="SSF46785">
    <property type="entry name" value="Winged helix' DNA-binding domain"/>
    <property type="match status" value="1"/>
</dbReference>
<dbReference type="InterPro" id="IPR036388">
    <property type="entry name" value="WH-like_DNA-bd_sf"/>
</dbReference>
<keyword evidence="9" id="KW-1185">Reference proteome</keyword>
<dbReference type="FunFam" id="1.10.10.10:FF:000001">
    <property type="entry name" value="LysR family transcriptional regulator"/>
    <property type="match status" value="1"/>
</dbReference>
<feature type="domain" description="HTH lysR-type" evidence="5">
    <location>
        <begin position="1"/>
        <end position="59"/>
    </location>
</feature>
<evidence type="ECO:0000259" key="5">
    <source>
        <dbReference type="PROSITE" id="PS50931"/>
    </source>
</evidence>
<dbReference type="InterPro" id="IPR005119">
    <property type="entry name" value="LysR_subst-bd"/>
</dbReference>
<proteinExistence type="inferred from homology"/>
<keyword evidence="3" id="KW-0238">DNA-binding</keyword>
<dbReference type="CDD" id="cd08472">
    <property type="entry name" value="PBP2_CrgA_like_3"/>
    <property type="match status" value="1"/>
</dbReference>
<dbReference type="PANTHER" id="PTHR30537">
    <property type="entry name" value="HTH-TYPE TRANSCRIPTIONAL REGULATOR"/>
    <property type="match status" value="1"/>
</dbReference>
<dbReference type="AlphaFoldDB" id="A0A2U1A795"/>
<dbReference type="Proteomes" id="UP000247772">
    <property type="component" value="Unassembled WGS sequence"/>
</dbReference>
<dbReference type="InterPro" id="IPR036390">
    <property type="entry name" value="WH_DNA-bd_sf"/>
</dbReference>
<dbReference type="RefSeq" id="WP_110386372.1">
    <property type="nucleotide sequence ID" value="NZ_JACHVZ010000019.1"/>
</dbReference>
<dbReference type="PROSITE" id="PS50931">
    <property type="entry name" value="HTH_LYSR"/>
    <property type="match status" value="1"/>
</dbReference>